<dbReference type="PROSITE" id="PS51365">
    <property type="entry name" value="RENAL_DIPEPTIDASE_2"/>
    <property type="match status" value="1"/>
</dbReference>
<sequence>MLVDAHLDLAYNAINLGRDLTQTVDAGRQRVAEHTPEWIAEAGTLTTTLPEIGLHQPSIVCGTIFILPADAQTTLDGVAYATPDEAHDQAWEQLNWYKQQCAAGHLHFIDNQQALQAVQAGALPGLVLLMEGADGLRTPAELIEWHAAGLRWLGPAWQATRYAGGTGQPGPFTAAGFELLGLMQELGVALDASHLAEESFWQAIEHFNGPIAASHSNCRSLLAAAEHQDRYLSDAMIKAIIERDGVIGIALYNRMLQADWDGSKNHVNLAHVVAQIEHICQLAGNSRHVALGSDLDGGFGVEMIPAEIDRWSDLPKIGQALAAHGWQETDIANLMGQNWLRWFQTIL</sequence>
<accession>A0A0P6XZW1</accession>
<organism evidence="1 2">
    <name type="scientific">Herpetosiphon geysericola</name>
    <dbReference type="NCBI Taxonomy" id="70996"/>
    <lineage>
        <taxon>Bacteria</taxon>
        <taxon>Bacillati</taxon>
        <taxon>Chloroflexota</taxon>
        <taxon>Chloroflexia</taxon>
        <taxon>Herpetosiphonales</taxon>
        <taxon>Herpetosiphonaceae</taxon>
        <taxon>Herpetosiphon</taxon>
    </lineage>
</organism>
<evidence type="ECO:0008006" key="3">
    <source>
        <dbReference type="Google" id="ProtNLM"/>
    </source>
</evidence>
<dbReference type="InterPro" id="IPR008257">
    <property type="entry name" value="Pept_M19"/>
</dbReference>
<dbReference type="Gene3D" id="3.20.20.140">
    <property type="entry name" value="Metal-dependent hydrolases"/>
    <property type="match status" value="1"/>
</dbReference>
<dbReference type="SUPFAM" id="SSF51556">
    <property type="entry name" value="Metallo-dependent hydrolases"/>
    <property type="match status" value="1"/>
</dbReference>
<dbReference type="InterPro" id="IPR032466">
    <property type="entry name" value="Metal_Hydrolase"/>
</dbReference>
<dbReference type="Proteomes" id="UP000050277">
    <property type="component" value="Unassembled WGS sequence"/>
</dbReference>
<protein>
    <recommendedName>
        <fullName evidence="3">Peptidase M19</fullName>
    </recommendedName>
</protein>
<dbReference type="AlphaFoldDB" id="A0A0P6XZW1"/>
<keyword evidence="2" id="KW-1185">Reference proteome</keyword>
<evidence type="ECO:0000313" key="1">
    <source>
        <dbReference type="EMBL" id="KPL85645.1"/>
    </source>
</evidence>
<gene>
    <name evidence="1" type="ORF">SE18_17405</name>
</gene>
<name>A0A0P6XZW1_9CHLR</name>
<dbReference type="PANTHER" id="PTHR10443:SF12">
    <property type="entry name" value="DIPEPTIDASE"/>
    <property type="match status" value="1"/>
</dbReference>
<dbReference type="GO" id="GO:0006508">
    <property type="term" value="P:proteolysis"/>
    <property type="evidence" value="ECO:0007669"/>
    <property type="project" value="InterPro"/>
</dbReference>
<dbReference type="Pfam" id="PF01244">
    <property type="entry name" value="Peptidase_M19"/>
    <property type="match status" value="1"/>
</dbReference>
<dbReference type="EMBL" id="LGKP01000025">
    <property type="protein sequence ID" value="KPL85645.1"/>
    <property type="molecule type" value="Genomic_DNA"/>
</dbReference>
<comment type="caution">
    <text evidence="1">The sequence shown here is derived from an EMBL/GenBank/DDBJ whole genome shotgun (WGS) entry which is preliminary data.</text>
</comment>
<dbReference type="GO" id="GO:0070573">
    <property type="term" value="F:metallodipeptidase activity"/>
    <property type="evidence" value="ECO:0007669"/>
    <property type="project" value="InterPro"/>
</dbReference>
<proteinExistence type="predicted"/>
<reference evidence="1 2" key="1">
    <citation type="submission" date="2015-07" db="EMBL/GenBank/DDBJ databases">
        <title>Whole genome sequence of Herpetosiphon geysericola DSM 7119.</title>
        <authorList>
            <person name="Hemp J."/>
            <person name="Ward L.M."/>
            <person name="Pace L.A."/>
            <person name="Fischer W.W."/>
        </authorList>
    </citation>
    <scope>NUCLEOTIDE SEQUENCE [LARGE SCALE GENOMIC DNA]</scope>
    <source>
        <strain evidence="1 2">DSM 7119</strain>
    </source>
</reference>
<evidence type="ECO:0000313" key="2">
    <source>
        <dbReference type="Proteomes" id="UP000050277"/>
    </source>
</evidence>
<dbReference type="STRING" id="70996.SE18_17405"/>
<dbReference type="PANTHER" id="PTHR10443">
    <property type="entry name" value="MICROSOMAL DIPEPTIDASE"/>
    <property type="match status" value="1"/>
</dbReference>